<proteinExistence type="predicted"/>
<comment type="caution">
    <text evidence="1">The sequence shown here is derived from an EMBL/GenBank/DDBJ whole genome shotgun (WGS) entry which is preliminary data.</text>
</comment>
<dbReference type="Proteomes" id="UP000356253">
    <property type="component" value="Unassembled WGS sequence"/>
</dbReference>
<evidence type="ECO:0000313" key="2">
    <source>
        <dbReference type="Proteomes" id="UP000356253"/>
    </source>
</evidence>
<name>A0AC61Y4Z0_9FLAO</name>
<keyword evidence="2" id="KW-1185">Reference proteome</keyword>
<reference evidence="1" key="1">
    <citation type="submission" date="2019-09" db="EMBL/GenBank/DDBJ databases">
        <authorList>
            <person name="Rodrigo-Torres L."/>
            <person name="Arahal R. D."/>
            <person name="Lucena T."/>
        </authorList>
    </citation>
    <scope>NUCLEOTIDE SEQUENCE</scope>
    <source>
        <strain evidence="1">ISS653</strain>
    </source>
</reference>
<dbReference type="EMBL" id="CABVMM010000003">
    <property type="protein sequence ID" value="VVU99534.1"/>
    <property type="molecule type" value="Genomic_DNA"/>
</dbReference>
<evidence type="ECO:0000313" key="1">
    <source>
        <dbReference type="EMBL" id="VVU99534.1"/>
    </source>
</evidence>
<sequence>MSLRKYITKIKGLVVITFLFIGAQVLGQGKKLSDAQSAYSKYNYMEAADIYESVANKGYRSVELFQKLGNSYYLNGRYEDAAKWYGELYALSKDQPNIYNLRYAQSLKSVGLEGLGEEYYDRYLSNLDKTEEGYLSVGDYLDLIEQNSGRYDLKKEPFNSEGIDFGSAYLGTDKMVFASSRDKGVLIRRRSKWDGQPFLNLYEVGIGDDSLSEKSPRLFKSGIEGKYHESTPVFTKDGQTMYFTRTEPKGLDKGSPLYLKIYRAHLVDGKWTGEEDLTINGDTYNTAHPMLNVGEDRLYFVSDRKGGEGQTDLYYAPIGGDGSLGEMVNLGKKINTPGRESFPFISADNNLYFSSDGHFGLGGYDVFYVKLQDGENGIEGGILNVGRPINSSFDDICYVVRDSLGYVSSNRIGTGTGESFDNIYGFIEKEPIRQVYIKSRLHGKVMEVKTHMPIANARVEVFDVNNVLLQTLTTDEGGAYDTEVAYEPAYILKAGKEGYSSADDYSVAKQVDREHDFELEPKPQMTKGTDLAKILNIPMIYFDLDKSNIRPDAEVELQKIVEVLKEYPDMKIDIRSHTDSRASDSYNLRLSDRRAKSTLEYLVTHGIDRRRLTARGYGETMLLNNCSNGVKCSEAEHQLNRRSEFIVIN</sequence>
<organism evidence="1 2">
    <name type="scientific">Mesonia oceanica</name>
    <dbReference type="NCBI Taxonomy" id="2687242"/>
    <lineage>
        <taxon>Bacteria</taxon>
        <taxon>Pseudomonadati</taxon>
        <taxon>Bacteroidota</taxon>
        <taxon>Flavobacteriia</taxon>
        <taxon>Flavobacteriales</taxon>
        <taxon>Flavobacteriaceae</taxon>
        <taxon>Mesonia</taxon>
    </lineage>
</organism>
<protein>
    <submittedName>
        <fullName evidence="1">Outer membrane porin F</fullName>
    </submittedName>
</protein>
<accession>A0AC61Y4Z0</accession>
<gene>
    <name evidence="1" type="primary">oprF_3</name>
    <name evidence="1" type="ORF">FVB9532_00788</name>
</gene>